<dbReference type="PANTHER" id="PTHR33710">
    <property type="entry name" value="BNAC02G09200D PROTEIN"/>
    <property type="match status" value="1"/>
</dbReference>
<gene>
    <name evidence="3" type="primary">LOC107464572</name>
</gene>
<dbReference type="AlphaFoldDB" id="A0A6P4C4K2"/>
<evidence type="ECO:0000256" key="1">
    <source>
        <dbReference type="SAM" id="MobiDB-lite"/>
    </source>
</evidence>
<protein>
    <submittedName>
        <fullName evidence="3">Uncharacterized protein LOC107464572</fullName>
    </submittedName>
</protein>
<evidence type="ECO:0000313" key="3">
    <source>
        <dbReference type="RefSeq" id="XP_015938979.1"/>
    </source>
</evidence>
<feature type="region of interest" description="Disordered" evidence="1">
    <location>
        <begin position="1"/>
        <end position="23"/>
    </location>
</feature>
<dbReference type="SUPFAM" id="SSF56219">
    <property type="entry name" value="DNase I-like"/>
    <property type="match status" value="1"/>
</dbReference>
<reference evidence="2" key="1">
    <citation type="journal article" date="2016" name="Nat. Genet.">
        <title>The genome sequences of Arachis duranensis and Arachis ipaensis, the diploid ancestors of cultivated peanut.</title>
        <authorList>
            <person name="Bertioli D.J."/>
            <person name="Cannon S.B."/>
            <person name="Froenicke L."/>
            <person name="Huang G."/>
            <person name="Farmer A.D."/>
            <person name="Cannon E.K."/>
            <person name="Liu X."/>
            <person name="Gao D."/>
            <person name="Clevenger J."/>
            <person name="Dash S."/>
            <person name="Ren L."/>
            <person name="Moretzsohn M.C."/>
            <person name="Shirasawa K."/>
            <person name="Huang W."/>
            <person name="Vidigal B."/>
            <person name="Abernathy B."/>
            <person name="Chu Y."/>
            <person name="Niederhuth C.E."/>
            <person name="Umale P."/>
            <person name="Araujo A.C."/>
            <person name="Kozik A."/>
            <person name="Kim K.D."/>
            <person name="Burow M.D."/>
            <person name="Varshney R.K."/>
            <person name="Wang X."/>
            <person name="Zhang X."/>
            <person name="Barkley N."/>
            <person name="Guimaraes P.M."/>
            <person name="Isobe S."/>
            <person name="Guo B."/>
            <person name="Liao B."/>
            <person name="Stalker H.T."/>
            <person name="Schmitz R.J."/>
            <person name="Scheffler B.E."/>
            <person name="Leal-Bertioli S.C."/>
            <person name="Xun X."/>
            <person name="Jackson S.A."/>
            <person name="Michelmore R."/>
            <person name="Ozias-Akins P."/>
        </authorList>
    </citation>
    <scope>NUCLEOTIDE SEQUENCE [LARGE SCALE GENOMIC DNA]</scope>
    <source>
        <strain evidence="2">cv. V14167</strain>
    </source>
</reference>
<dbReference type="Gene3D" id="3.60.10.10">
    <property type="entry name" value="Endonuclease/exonuclease/phosphatase"/>
    <property type="match status" value="1"/>
</dbReference>
<dbReference type="GeneID" id="107464572"/>
<dbReference type="PANTHER" id="PTHR33710:SF64">
    <property type="entry name" value="ENDONUCLEASE_EXONUCLEASE_PHOSPHATASE DOMAIN-CONTAINING PROTEIN"/>
    <property type="match status" value="1"/>
</dbReference>
<dbReference type="InterPro" id="IPR036691">
    <property type="entry name" value="Endo/exonu/phosph_ase_sf"/>
</dbReference>
<feature type="region of interest" description="Disordered" evidence="1">
    <location>
        <begin position="30"/>
        <end position="49"/>
    </location>
</feature>
<sequence length="542" mass="62775">MVVFGEHSDDGSFGDIDGKNDSEDEINAVSEVEDRSWPNKDFEVDDAGYGHGESTVCRRMLVQDGEEIRDTQRGKHEYENDEEIGDDQSSTLEEQMLENRRAWELAVESGAVLYNEEEDIMAILQTQNDEIAQKKAGIEGDEKLRMIKDLKQRFRLNMLGLIETKRHIVTKFDVARILGCDSVGWEFDEVEGASGGLLLIWDEMDMHLVDLLLNDRKFTWFRGLSCNRIDRVLLSLEWVEEFPEIRLRGGPRGLSDHCPMVVEDTRLRCGPRPFWSLNSWFTHTDFLRMVKEEWRGLEEMQFTDKLKALTILLGRWHRDNFGDMDKKIMMFEEVIKKIDDMVINGVYDGTMEVLHNIASTRRRNNRIDALVIDERLVRNQARIKVAIREFYKKLYYQEESPLVGFRDGQVDMIAEEDVVALEVLPSIEEIRGAVWDCESSRAPGSDGYNMNFIKKCWDEVGAEFTAAMLEFFQTSRLPTDSNIAWAALVGQVELYGYCFTEDGIWAKVEGVGYGVYRHYFYVGVDKRFTNKAIQYGKRPKIR</sequence>
<name>A0A6P4C4K2_ARADU</name>
<reference evidence="3" key="2">
    <citation type="submission" date="2025-08" db="UniProtKB">
        <authorList>
            <consortium name="RefSeq"/>
        </authorList>
    </citation>
    <scope>IDENTIFICATION</scope>
    <source>
        <tissue evidence="3">Whole plant</tissue>
    </source>
</reference>
<dbReference type="RefSeq" id="XP_015938979.1">
    <property type="nucleotide sequence ID" value="XM_016083493.1"/>
</dbReference>
<keyword evidence="2" id="KW-1185">Reference proteome</keyword>
<proteinExistence type="predicted"/>
<feature type="compositionally biased region" description="Basic and acidic residues" evidence="1">
    <location>
        <begin position="1"/>
        <end position="21"/>
    </location>
</feature>
<feature type="compositionally biased region" description="Basic and acidic residues" evidence="1">
    <location>
        <begin position="32"/>
        <end position="42"/>
    </location>
</feature>
<organism evidence="2 3">
    <name type="scientific">Arachis duranensis</name>
    <name type="common">Wild peanut</name>
    <dbReference type="NCBI Taxonomy" id="130453"/>
    <lineage>
        <taxon>Eukaryota</taxon>
        <taxon>Viridiplantae</taxon>
        <taxon>Streptophyta</taxon>
        <taxon>Embryophyta</taxon>
        <taxon>Tracheophyta</taxon>
        <taxon>Spermatophyta</taxon>
        <taxon>Magnoliopsida</taxon>
        <taxon>eudicotyledons</taxon>
        <taxon>Gunneridae</taxon>
        <taxon>Pentapetalae</taxon>
        <taxon>rosids</taxon>
        <taxon>fabids</taxon>
        <taxon>Fabales</taxon>
        <taxon>Fabaceae</taxon>
        <taxon>Papilionoideae</taxon>
        <taxon>50 kb inversion clade</taxon>
        <taxon>dalbergioids sensu lato</taxon>
        <taxon>Dalbergieae</taxon>
        <taxon>Pterocarpus clade</taxon>
        <taxon>Arachis</taxon>
    </lineage>
</organism>
<dbReference type="KEGG" id="adu:107464572"/>
<evidence type="ECO:0000313" key="2">
    <source>
        <dbReference type="Proteomes" id="UP000515211"/>
    </source>
</evidence>
<accession>A0A6P4C4K2</accession>
<dbReference type="Proteomes" id="UP000515211">
    <property type="component" value="Chromosome 9"/>
</dbReference>